<dbReference type="Pfam" id="PF02575">
    <property type="entry name" value="YbaB_DNA_bd"/>
    <property type="match status" value="1"/>
</dbReference>
<name>A0A2M7W1R2_9BACT</name>
<dbReference type="SUPFAM" id="SSF82607">
    <property type="entry name" value="YbaB-like"/>
    <property type="match status" value="1"/>
</dbReference>
<proteinExistence type="predicted"/>
<dbReference type="InterPro" id="IPR036894">
    <property type="entry name" value="YbaB-like_sf"/>
</dbReference>
<dbReference type="Gene3D" id="3.30.1310.10">
    <property type="entry name" value="Nucleoid-associated protein YbaB-like domain"/>
    <property type="match status" value="1"/>
</dbReference>
<dbReference type="GO" id="GO:0003677">
    <property type="term" value="F:DNA binding"/>
    <property type="evidence" value="ECO:0007669"/>
    <property type="project" value="InterPro"/>
</dbReference>
<dbReference type="AlphaFoldDB" id="A0A2M7W1R2"/>
<dbReference type="Proteomes" id="UP000228952">
    <property type="component" value="Unassembled WGS sequence"/>
</dbReference>
<comment type="caution">
    <text evidence="1">The sequence shown here is derived from an EMBL/GenBank/DDBJ whole genome shotgun (WGS) entry which is preliminary data.</text>
</comment>
<sequence length="100" mass="11437">MFGLEKFGKMADTVKQAKQQQNKMKEIQAFGESRNHLVRVHLNGLQELVNITIDESLLSPAKAKDLKNDIMAAYKDAQQKLQKELMKGMDMEQMKKLLGM</sequence>
<organism evidence="1 2">
    <name type="scientific">Candidatus Dojkabacteria bacterium CG_4_10_14_0_2_um_filter_Dojkabacteria_WS6_41_15</name>
    <dbReference type="NCBI Taxonomy" id="2014249"/>
    <lineage>
        <taxon>Bacteria</taxon>
        <taxon>Candidatus Dojkabacteria</taxon>
    </lineage>
</organism>
<evidence type="ECO:0000313" key="1">
    <source>
        <dbReference type="EMBL" id="PJA13543.1"/>
    </source>
</evidence>
<reference evidence="2" key="1">
    <citation type="submission" date="2017-09" db="EMBL/GenBank/DDBJ databases">
        <title>Depth-based differentiation of microbial function through sediment-hosted aquifers and enrichment of novel symbionts in the deep terrestrial subsurface.</title>
        <authorList>
            <person name="Probst A.J."/>
            <person name="Ladd B."/>
            <person name="Jarett J.K."/>
            <person name="Geller-Mcgrath D.E."/>
            <person name="Sieber C.M.K."/>
            <person name="Emerson J.B."/>
            <person name="Anantharaman K."/>
            <person name="Thomas B.C."/>
            <person name="Malmstrom R."/>
            <person name="Stieglmeier M."/>
            <person name="Klingl A."/>
            <person name="Woyke T."/>
            <person name="Ryan C.M."/>
            <person name="Banfield J.F."/>
        </authorList>
    </citation>
    <scope>NUCLEOTIDE SEQUENCE [LARGE SCALE GENOMIC DNA]</scope>
</reference>
<gene>
    <name evidence="1" type="ORF">COX64_03300</name>
</gene>
<dbReference type="EMBL" id="PFQB01000083">
    <property type="protein sequence ID" value="PJA13543.1"/>
    <property type="molecule type" value="Genomic_DNA"/>
</dbReference>
<evidence type="ECO:0008006" key="3">
    <source>
        <dbReference type="Google" id="ProtNLM"/>
    </source>
</evidence>
<protein>
    <recommendedName>
        <fullName evidence="3">Nucleoid-associated protein, YbaB/EbfC family</fullName>
    </recommendedName>
</protein>
<accession>A0A2M7W1R2</accession>
<evidence type="ECO:0000313" key="2">
    <source>
        <dbReference type="Proteomes" id="UP000228952"/>
    </source>
</evidence>
<dbReference type="InterPro" id="IPR004401">
    <property type="entry name" value="YbaB/EbfC"/>
</dbReference>